<gene>
    <name evidence="2" type="ORF">PPRIM_AZ9-3.1.T0760145</name>
</gene>
<dbReference type="OMA" id="ISIDQQY"/>
<evidence type="ECO:0000313" key="2">
    <source>
        <dbReference type="EMBL" id="CAD8086376.1"/>
    </source>
</evidence>
<dbReference type="AlphaFoldDB" id="A0A8S1N8G1"/>
<name>A0A8S1N8G1_PARPR</name>
<evidence type="ECO:0000313" key="3">
    <source>
        <dbReference type="Proteomes" id="UP000688137"/>
    </source>
</evidence>
<dbReference type="InterPro" id="IPR007497">
    <property type="entry name" value="SIMPL/DUF541"/>
</dbReference>
<dbReference type="EMBL" id="CAJJDM010000079">
    <property type="protein sequence ID" value="CAD8086376.1"/>
    <property type="molecule type" value="Genomic_DNA"/>
</dbReference>
<accession>A0A8S1N8G1</accession>
<evidence type="ECO:0008006" key="4">
    <source>
        <dbReference type="Google" id="ProtNLM"/>
    </source>
</evidence>
<dbReference type="Proteomes" id="UP000688137">
    <property type="component" value="Unassembled WGS sequence"/>
</dbReference>
<feature type="chain" id="PRO_5035827292" description="26 kDa periplasmic immunogenic protein" evidence="1">
    <location>
        <begin position="17"/>
        <end position="259"/>
    </location>
</feature>
<dbReference type="PANTHER" id="PTHR34387">
    <property type="entry name" value="SLR1258 PROTEIN"/>
    <property type="match status" value="1"/>
</dbReference>
<keyword evidence="1" id="KW-0732">Signal</keyword>
<proteinExistence type="predicted"/>
<reference evidence="2" key="1">
    <citation type="submission" date="2021-01" db="EMBL/GenBank/DDBJ databases">
        <authorList>
            <consortium name="Genoscope - CEA"/>
            <person name="William W."/>
        </authorList>
    </citation>
    <scope>NUCLEOTIDE SEQUENCE</scope>
</reference>
<evidence type="ECO:0000256" key="1">
    <source>
        <dbReference type="SAM" id="SignalP"/>
    </source>
</evidence>
<organism evidence="2 3">
    <name type="scientific">Paramecium primaurelia</name>
    <dbReference type="NCBI Taxonomy" id="5886"/>
    <lineage>
        <taxon>Eukaryota</taxon>
        <taxon>Sar</taxon>
        <taxon>Alveolata</taxon>
        <taxon>Ciliophora</taxon>
        <taxon>Intramacronucleata</taxon>
        <taxon>Oligohymenophorea</taxon>
        <taxon>Peniculida</taxon>
        <taxon>Parameciidae</taxon>
        <taxon>Paramecium</taxon>
    </lineage>
</organism>
<dbReference type="Pfam" id="PF04402">
    <property type="entry name" value="SIMPL"/>
    <property type="match status" value="1"/>
</dbReference>
<protein>
    <recommendedName>
        <fullName evidence="4">26 kDa periplasmic immunogenic protein</fullName>
    </recommendedName>
</protein>
<feature type="signal peptide" evidence="1">
    <location>
        <begin position="1"/>
        <end position="16"/>
    </location>
</feature>
<keyword evidence="3" id="KW-1185">Reference proteome</keyword>
<dbReference type="GO" id="GO:0006974">
    <property type="term" value="P:DNA damage response"/>
    <property type="evidence" value="ECO:0007669"/>
    <property type="project" value="TreeGrafter"/>
</dbReference>
<comment type="caution">
    <text evidence="2">The sequence shown here is derived from an EMBL/GenBank/DDBJ whole genome shotgun (WGS) entry which is preliminary data.</text>
</comment>
<sequence>MIRILTIAICITLIFGSFIKDQSAINNVECSEVEHRRPDVFYVTGTGSLSVEPTIVTVNFAIEILNEFAEIALNTANNIQATAFKSLQSVDTSNAGVKISTTQFQMYPHQEYDYTNNGNPELKFKGYKVIISQKLETSNLKIVGKLIDAAINAGITNINNVSFDVKPEQKSELKDQILQLAIKDATHKAEIALKSLDMKIHSIKSISIDQQYAPRPMYTKQSLAMNSMDGAAAPTEIYAQEQNLQHSITVGFIIVPNDQ</sequence>
<dbReference type="InterPro" id="IPR052022">
    <property type="entry name" value="26kDa_periplasmic_antigen"/>
</dbReference>
<dbReference type="PANTHER" id="PTHR34387:SF2">
    <property type="entry name" value="SLR1258 PROTEIN"/>
    <property type="match status" value="1"/>
</dbReference>